<organism evidence="1 2">
    <name type="scientific">Marchantia polymorpha</name>
    <name type="common">Common liverwort</name>
    <name type="synonym">Marchantia aquatica</name>
    <dbReference type="NCBI Taxonomy" id="3197"/>
    <lineage>
        <taxon>Eukaryota</taxon>
        <taxon>Viridiplantae</taxon>
        <taxon>Streptophyta</taxon>
        <taxon>Embryophyta</taxon>
        <taxon>Marchantiophyta</taxon>
        <taxon>Marchantiopsida</taxon>
        <taxon>Marchantiidae</taxon>
        <taxon>Marchantiales</taxon>
        <taxon>Marchantiaceae</taxon>
        <taxon>Marchantia</taxon>
    </lineage>
</organism>
<evidence type="ECO:0000313" key="2">
    <source>
        <dbReference type="Proteomes" id="UP000244005"/>
    </source>
</evidence>
<dbReference type="AlphaFoldDB" id="A0A2R6W2T9"/>
<dbReference type="EMBL" id="KZ772841">
    <property type="protein sequence ID" value="PTQ28163.1"/>
    <property type="molecule type" value="Genomic_DNA"/>
</dbReference>
<proteinExistence type="predicted"/>
<keyword evidence="2" id="KW-1185">Reference proteome</keyword>
<protein>
    <submittedName>
        <fullName evidence="1">Uncharacterized protein</fullName>
    </submittedName>
</protein>
<accession>A0A2R6W2T9</accession>
<dbReference type="Proteomes" id="UP000244005">
    <property type="component" value="Unassembled WGS sequence"/>
</dbReference>
<name>A0A2R6W2T9_MARPO</name>
<reference evidence="2" key="1">
    <citation type="journal article" date="2017" name="Cell">
        <title>Insights into land plant evolution garnered from the Marchantia polymorpha genome.</title>
        <authorList>
            <person name="Bowman J.L."/>
            <person name="Kohchi T."/>
            <person name="Yamato K.T."/>
            <person name="Jenkins J."/>
            <person name="Shu S."/>
            <person name="Ishizaki K."/>
            <person name="Yamaoka S."/>
            <person name="Nishihama R."/>
            <person name="Nakamura Y."/>
            <person name="Berger F."/>
            <person name="Adam C."/>
            <person name="Aki S.S."/>
            <person name="Althoff F."/>
            <person name="Araki T."/>
            <person name="Arteaga-Vazquez M.A."/>
            <person name="Balasubrmanian S."/>
            <person name="Barry K."/>
            <person name="Bauer D."/>
            <person name="Boehm C.R."/>
            <person name="Briginshaw L."/>
            <person name="Caballero-Perez J."/>
            <person name="Catarino B."/>
            <person name="Chen F."/>
            <person name="Chiyoda S."/>
            <person name="Chovatia M."/>
            <person name="Davies K.M."/>
            <person name="Delmans M."/>
            <person name="Demura T."/>
            <person name="Dierschke T."/>
            <person name="Dolan L."/>
            <person name="Dorantes-Acosta A.E."/>
            <person name="Eklund D.M."/>
            <person name="Florent S.N."/>
            <person name="Flores-Sandoval E."/>
            <person name="Fujiyama A."/>
            <person name="Fukuzawa H."/>
            <person name="Galik B."/>
            <person name="Grimanelli D."/>
            <person name="Grimwood J."/>
            <person name="Grossniklaus U."/>
            <person name="Hamada T."/>
            <person name="Haseloff J."/>
            <person name="Hetherington A.J."/>
            <person name="Higo A."/>
            <person name="Hirakawa Y."/>
            <person name="Hundley H.N."/>
            <person name="Ikeda Y."/>
            <person name="Inoue K."/>
            <person name="Inoue S.I."/>
            <person name="Ishida S."/>
            <person name="Jia Q."/>
            <person name="Kakita M."/>
            <person name="Kanazawa T."/>
            <person name="Kawai Y."/>
            <person name="Kawashima T."/>
            <person name="Kennedy M."/>
            <person name="Kinose K."/>
            <person name="Kinoshita T."/>
            <person name="Kohara Y."/>
            <person name="Koide E."/>
            <person name="Komatsu K."/>
            <person name="Kopischke S."/>
            <person name="Kubo M."/>
            <person name="Kyozuka J."/>
            <person name="Lagercrantz U."/>
            <person name="Lin S.S."/>
            <person name="Lindquist E."/>
            <person name="Lipzen A.M."/>
            <person name="Lu C.W."/>
            <person name="De Luna E."/>
            <person name="Martienssen R.A."/>
            <person name="Minamino N."/>
            <person name="Mizutani M."/>
            <person name="Mizutani M."/>
            <person name="Mochizuki N."/>
            <person name="Monte I."/>
            <person name="Mosher R."/>
            <person name="Nagasaki H."/>
            <person name="Nakagami H."/>
            <person name="Naramoto S."/>
            <person name="Nishitani K."/>
            <person name="Ohtani M."/>
            <person name="Okamoto T."/>
            <person name="Okumura M."/>
            <person name="Phillips J."/>
            <person name="Pollak B."/>
            <person name="Reinders A."/>
            <person name="Rovekamp M."/>
            <person name="Sano R."/>
            <person name="Sawa S."/>
            <person name="Schmid M.W."/>
            <person name="Shirakawa M."/>
            <person name="Solano R."/>
            <person name="Spunde A."/>
            <person name="Suetsugu N."/>
            <person name="Sugano S."/>
            <person name="Sugiyama A."/>
            <person name="Sun R."/>
            <person name="Suzuki Y."/>
            <person name="Takenaka M."/>
            <person name="Takezawa D."/>
            <person name="Tomogane H."/>
            <person name="Tsuzuki M."/>
            <person name="Ueda T."/>
            <person name="Umeda M."/>
            <person name="Ward J.M."/>
            <person name="Watanabe Y."/>
            <person name="Yazaki K."/>
            <person name="Yokoyama R."/>
            <person name="Yoshitake Y."/>
            <person name="Yotsui I."/>
            <person name="Zachgo S."/>
            <person name="Schmutz J."/>
        </authorList>
    </citation>
    <scope>NUCLEOTIDE SEQUENCE [LARGE SCALE GENOMIC DNA]</scope>
    <source>
        <strain evidence="2">Tak-1</strain>
    </source>
</reference>
<evidence type="ECO:0000313" key="1">
    <source>
        <dbReference type="EMBL" id="PTQ28163.1"/>
    </source>
</evidence>
<gene>
    <name evidence="1" type="ORF">MARPO_0171s0006</name>
</gene>
<sequence length="167" mass="19224">MRRCLEQYHGDHLQAPMISAAFCVRVDDEPEFARHHPSDDGSHVRSFAGFEALICIVLFDSPLTSSQSLRSRPTTNSAEEFDSYIIMPRYQTLDSPELDGLHWLLYIRITVDRSFGIINYSYVHSALTLCMRFSFFEKFWCERTRKDQHGTHLPGNGTWNPSGMSIS</sequence>